<feature type="domain" description="HTH tetR-type" evidence="3">
    <location>
        <begin position="16"/>
        <end position="76"/>
    </location>
</feature>
<dbReference type="SUPFAM" id="SSF46689">
    <property type="entry name" value="Homeodomain-like"/>
    <property type="match status" value="1"/>
</dbReference>
<gene>
    <name evidence="4" type="ORF">E1294_04915</name>
</gene>
<organism evidence="4 5">
    <name type="scientific">Nonomuraea diastatica</name>
    <dbReference type="NCBI Taxonomy" id="1848329"/>
    <lineage>
        <taxon>Bacteria</taxon>
        <taxon>Bacillati</taxon>
        <taxon>Actinomycetota</taxon>
        <taxon>Actinomycetes</taxon>
        <taxon>Streptosporangiales</taxon>
        <taxon>Streptosporangiaceae</taxon>
        <taxon>Nonomuraea</taxon>
    </lineage>
</organism>
<feature type="DNA-binding region" description="H-T-H motif" evidence="2">
    <location>
        <begin position="39"/>
        <end position="58"/>
    </location>
</feature>
<keyword evidence="1 2" id="KW-0238">DNA-binding</keyword>
<dbReference type="EMBL" id="SMKP01000009">
    <property type="protein sequence ID" value="TDD24776.1"/>
    <property type="molecule type" value="Genomic_DNA"/>
</dbReference>
<dbReference type="OrthoDB" id="6077212at2"/>
<dbReference type="InterPro" id="IPR001647">
    <property type="entry name" value="HTH_TetR"/>
</dbReference>
<evidence type="ECO:0000256" key="2">
    <source>
        <dbReference type="PROSITE-ProRule" id="PRU00335"/>
    </source>
</evidence>
<accession>A0A4R4X3D2</accession>
<dbReference type="AlphaFoldDB" id="A0A4R4X3D2"/>
<dbReference type="InterPro" id="IPR050109">
    <property type="entry name" value="HTH-type_TetR-like_transc_reg"/>
</dbReference>
<keyword evidence="5" id="KW-1185">Reference proteome</keyword>
<dbReference type="InterPro" id="IPR009057">
    <property type="entry name" value="Homeodomain-like_sf"/>
</dbReference>
<proteinExistence type="predicted"/>
<dbReference type="Gene3D" id="1.10.357.10">
    <property type="entry name" value="Tetracycline Repressor, domain 2"/>
    <property type="match status" value="1"/>
</dbReference>
<dbReference type="PANTHER" id="PTHR30055">
    <property type="entry name" value="HTH-TYPE TRANSCRIPTIONAL REGULATOR RUTR"/>
    <property type="match status" value="1"/>
</dbReference>
<dbReference type="Pfam" id="PF00440">
    <property type="entry name" value="TetR_N"/>
    <property type="match status" value="1"/>
</dbReference>
<dbReference type="GO" id="GO:0003700">
    <property type="term" value="F:DNA-binding transcription factor activity"/>
    <property type="evidence" value="ECO:0007669"/>
    <property type="project" value="TreeGrafter"/>
</dbReference>
<evidence type="ECO:0000313" key="4">
    <source>
        <dbReference type="EMBL" id="TDD24776.1"/>
    </source>
</evidence>
<comment type="caution">
    <text evidence="4">The sequence shown here is derived from an EMBL/GenBank/DDBJ whole genome shotgun (WGS) entry which is preliminary data.</text>
</comment>
<name>A0A4R4X3D2_9ACTN</name>
<evidence type="ECO:0000259" key="3">
    <source>
        <dbReference type="PROSITE" id="PS50977"/>
    </source>
</evidence>
<dbReference type="Proteomes" id="UP000294543">
    <property type="component" value="Unassembled WGS sequence"/>
</dbReference>
<evidence type="ECO:0000313" key="5">
    <source>
        <dbReference type="Proteomes" id="UP000294543"/>
    </source>
</evidence>
<sequence>MTAHLILESRHQMTDEEIQQRILDAAEECLLQAGPTARIHHLIAERAGVSRPTVYKHIGDQKAVIEALLHRELDRFLTAAQSVLARHGSLHERFIETVVYAVTYAREHALLQKILHEEPQIALPWLTTNADAVFERVVAFMSPHIKRGERDHVNAINPKIVVEWQARLAISLLITPSVTSRLDDPRKLRRYVSDLLDIGRTPVR</sequence>
<evidence type="ECO:0000256" key="1">
    <source>
        <dbReference type="ARBA" id="ARBA00023125"/>
    </source>
</evidence>
<dbReference type="PANTHER" id="PTHR30055:SF226">
    <property type="entry name" value="HTH-TYPE TRANSCRIPTIONAL REGULATOR PKSA"/>
    <property type="match status" value="1"/>
</dbReference>
<dbReference type="GO" id="GO:0000976">
    <property type="term" value="F:transcription cis-regulatory region binding"/>
    <property type="evidence" value="ECO:0007669"/>
    <property type="project" value="TreeGrafter"/>
</dbReference>
<dbReference type="PROSITE" id="PS50977">
    <property type="entry name" value="HTH_TETR_2"/>
    <property type="match status" value="1"/>
</dbReference>
<protein>
    <submittedName>
        <fullName evidence="4">TetR/AcrR family transcriptional regulator</fullName>
    </submittedName>
</protein>
<reference evidence="4 5" key="1">
    <citation type="submission" date="2019-03" db="EMBL/GenBank/DDBJ databases">
        <title>Draft genome sequences of novel Actinobacteria.</title>
        <authorList>
            <person name="Sahin N."/>
            <person name="Ay H."/>
            <person name="Saygin H."/>
        </authorList>
    </citation>
    <scope>NUCLEOTIDE SEQUENCE [LARGE SCALE GENOMIC DNA]</scope>
    <source>
        <strain evidence="4 5">KC712</strain>
    </source>
</reference>
<dbReference type="PRINTS" id="PR00455">
    <property type="entry name" value="HTHTETR"/>
</dbReference>